<organism evidence="9 10">
    <name type="scientific">Chitinophaga caeni</name>
    <dbReference type="NCBI Taxonomy" id="2029983"/>
    <lineage>
        <taxon>Bacteria</taxon>
        <taxon>Pseudomonadati</taxon>
        <taxon>Bacteroidota</taxon>
        <taxon>Chitinophagia</taxon>
        <taxon>Chitinophagales</taxon>
        <taxon>Chitinophagaceae</taxon>
        <taxon>Chitinophaga</taxon>
    </lineage>
</organism>
<dbReference type="InterPro" id="IPR008969">
    <property type="entry name" value="CarboxyPept-like_regulatory"/>
</dbReference>
<dbReference type="InterPro" id="IPR011662">
    <property type="entry name" value="Secretin/TonB_short_N"/>
</dbReference>
<evidence type="ECO:0000313" key="9">
    <source>
        <dbReference type="EMBL" id="ATL47720.1"/>
    </source>
</evidence>
<dbReference type="InterPro" id="IPR012910">
    <property type="entry name" value="Plug_dom"/>
</dbReference>
<dbReference type="SMART" id="SM00965">
    <property type="entry name" value="STN"/>
    <property type="match status" value="1"/>
</dbReference>
<evidence type="ECO:0000313" key="10">
    <source>
        <dbReference type="Proteomes" id="UP000220133"/>
    </source>
</evidence>
<dbReference type="NCBIfam" id="TIGR04057">
    <property type="entry name" value="SusC_RagA_signa"/>
    <property type="match status" value="1"/>
</dbReference>
<dbReference type="NCBIfam" id="TIGR04056">
    <property type="entry name" value="OMP_RagA_SusC"/>
    <property type="match status" value="1"/>
</dbReference>
<dbReference type="KEGG" id="cbae:COR50_11385"/>
<comment type="subcellular location">
    <subcellularLocation>
        <location evidence="1 7">Cell outer membrane</location>
        <topology evidence="1 7">Multi-pass membrane protein</topology>
    </subcellularLocation>
</comment>
<dbReference type="SUPFAM" id="SSF49464">
    <property type="entry name" value="Carboxypeptidase regulatory domain-like"/>
    <property type="match status" value="1"/>
</dbReference>
<dbReference type="InterPro" id="IPR039426">
    <property type="entry name" value="TonB-dep_rcpt-like"/>
</dbReference>
<dbReference type="Pfam" id="PF07715">
    <property type="entry name" value="Plug"/>
    <property type="match status" value="1"/>
</dbReference>
<evidence type="ECO:0000256" key="3">
    <source>
        <dbReference type="ARBA" id="ARBA00022452"/>
    </source>
</evidence>
<keyword evidence="4 7" id="KW-0812">Transmembrane</keyword>
<comment type="similarity">
    <text evidence="7">Belongs to the TonB-dependent receptor family.</text>
</comment>
<evidence type="ECO:0000256" key="2">
    <source>
        <dbReference type="ARBA" id="ARBA00022448"/>
    </source>
</evidence>
<name>A0A291QUU3_9BACT</name>
<sequence length="1178" mass="132718">MTNYLHARYPDWITYGRSYAYFQNIPKSVKKIAVLLFILINFSSFGSSIANAQQINLELKNTKLTQAFASIREQTGYLFSYKNDEVDKYNVTLSIKNASIEQAMDACLQGLSLSYDIKGNLVIVFSKSKENLNINLQQEKAVSGTIIDENGDPIIGANIWAEEINKGTITDNNGNFTLVIGNKNSLKIRIRFIGFIEQTITVNNSKTEKIILKRSNEQLKGVTISTGYQEVSPERFVGSAVTVDSSILSRNNSVDIISRIDGTINGVLFNKVGGIPRIQLRGINSIKGASDITGSPTQNPLIIVDDFPYNGDIHNLNPNDVESISVLKDAAATSIWGTRAANGVIVIKTKKGLYNKRMAVSFNSNFSVKEKPDLSYFPRMTSSEFIDVETYLFNQGFYDIYIQYPFATPLSPVVELLNQERNGTVTQEDAQSKIEILRHHDINKDYEKFVLRNGFNAQNFLNINGGGSEIAYNISFGSDNGKTSIKGPGSANRYTISSSIQLAPINKLKISASIDYTSNQNRSDGPGYRISPGGGKSEIYPYASLIDENGLPASTPRDYAPSYVDTVGGGNLLDWKYYPLIENESANVILNDQFTRIKFELAGKLFPGLTTALKYQYSIQNSEGKNFNSIDSYYARNEINKFTEKGTYKNNLPIGGIIDRTNSKIQSQNIRGQLNYKNSFGRHEINALVAGEISSAKNQNDGSRIYGYDEENLTYSQYLDFQKFYPIFYGGSLRIPNPISVTNRIDKFVSFLANLSYSYNEKYSFYLSGRKDGANILGIKSNNKWKPLWSVGARWNISNEAFFDISTIERLVLRSSYGYAGNVNNTISSLATITYSPNKNFLGQPYSTIGGPPNPDLKWEEVGTFNIGLDFGILRDRISGSIDWYTKKSNDLISYVKVDRTLGFSSIVKNSANTKGNGFELLLNTKNLTRGIKWNTSLNFSYAKTVVTNYFDNSIQTPTNPTIRQGDLYDALYAYIWKGLDPATGDPQGYLNGKVSKDYNKIFQDTANHQKYIGSSFPLLFGNILNNLSFKAFNLSFNIVYRGKYYFRKPSIRYDYLYNRWIGHSDFRNRWQKPGDEKNTNVPSMPYPVNESREIFYQNSEVNIEKGDNARLQDIRLSYSWINRKSKPNPFKSVELYFYANNLNIFLFKHTKSGYDPDYPAETIPPLRNFSFGIKANL</sequence>
<dbReference type="PROSITE" id="PS52016">
    <property type="entry name" value="TONB_DEPENDENT_REC_3"/>
    <property type="match status" value="1"/>
</dbReference>
<dbReference type="AlphaFoldDB" id="A0A291QUU3"/>
<evidence type="ECO:0000256" key="5">
    <source>
        <dbReference type="ARBA" id="ARBA00023136"/>
    </source>
</evidence>
<dbReference type="Pfam" id="PF13715">
    <property type="entry name" value="CarbopepD_reg_2"/>
    <property type="match status" value="1"/>
</dbReference>
<keyword evidence="5 7" id="KW-0472">Membrane</keyword>
<evidence type="ECO:0000256" key="6">
    <source>
        <dbReference type="ARBA" id="ARBA00023237"/>
    </source>
</evidence>
<dbReference type="InterPro" id="IPR036942">
    <property type="entry name" value="Beta-barrel_TonB_sf"/>
</dbReference>
<dbReference type="SUPFAM" id="SSF56935">
    <property type="entry name" value="Porins"/>
    <property type="match status" value="1"/>
</dbReference>
<dbReference type="InterPro" id="IPR023997">
    <property type="entry name" value="TonB-dep_OMP_SusC/RagA_CS"/>
</dbReference>
<proteinExistence type="inferred from homology"/>
<keyword evidence="6 7" id="KW-0998">Cell outer membrane</keyword>
<dbReference type="Gene3D" id="2.170.130.10">
    <property type="entry name" value="TonB-dependent receptor, plug domain"/>
    <property type="match status" value="1"/>
</dbReference>
<dbReference type="RefSeq" id="WP_098194097.1">
    <property type="nucleotide sequence ID" value="NZ_CP023777.1"/>
</dbReference>
<feature type="domain" description="Secretin/TonB short N-terminal" evidence="8">
    <location>
        <begin position="77"/>
        <end position="127"/>
    </location>
</feature>
<gene>
    <name evidence="9" type="ORF">COR50_11385</name>
</gene>
<keyword evidence="2 7" id="KW-0813">Transport</keyword>
<keyword evidence="3 7" id="KW-1134">Transmembrane beta strand</keyword>
<dbReference type="OrthoDB" id="9768177at2"/>
<accession>A0A291QUU3</accession>
<dbReference type="GO" id="GO:0009279">
    <property type="term" value="C:cell outer membrane"/>
    <property type="evidence" value="ECO:0007669"/>
    <property type="project" value="UniProtKB-SubCell"/>
</dbReference>
<dbReference type="Gene3D" id="2.60.40.1120">
    <property type="entry name" value="Carboxypeptidase-like, regulatory domain"/>
    <property type="match status" value="1"/>
</dbReference>
<dbReference type="Proteomes" id="UP000220133">
    <property type="component" value="Chromosome"/>
</dbReference>
<keyword evidence="10" id="KW-1185">Reference proteome</keyword>
<evidence type="ECO:0000259" key="8">
    <source>
        <dbReference type="SMART" id="SM00965"/>
    </source>
</evidence>
<reference evidence="9 10" key="1">
    <citation type="submission" date="2017-10" db="EMBL/GenBank/DDBJ databases">
        <title>Paenichitinophaga pekingensis gen. nov., sp. nov., isolated from activated sludge.</title>
        <authorList>
            <person name="Jin D."/>
            <person name="Kong X."/>
            <person name="Deng Y."/>
            <person name="Bai Z."/>
        </authorList>
    </citation>
    <scope>NUCLEOTIDE SEQUENCE [LARGE SCALE GENOMIC DNA]</scope>
    <source>
        <strain evidence="9 10">13</strain>
    </source>
</reference>
<evidence type="ECO:0000256" key="7">
    <source>
        <dbReference type="PROSITE-ProRule" id="PRU01360"/>
    </source>
</evidence>
<protein>
    <recommendedName>
        <fullName evidence="8">Secretin/TonB short N-terminal domain-containing protein</fullName>
    </recommendedName>
</protein>
<dbReference type="Gene3D" id="2.40.170.20">
    <property type="entry name" value="TonB-dependent receptor, beta-barrel domain"/>
    <property type="match status" value="1"/>
</dbReference>
<evidence type="ECO:0000256" key="1">
    <source>
        <dbReference type="ARBA" id="ARBA00004571"/>
    </source>
</evidence>
<dbReference type="EMBL" id="CP023777">
    <property type="protein sequence ID" value="ATL47720.1"/>
    <property type="molecule type" value="Genomic_DNA"/>
</dbReference>
<dbReference type="InterPro" id="IPR023996">
    <property type="entry name" value="TonB-dep_OMP_SusC/RagA"/>
</dbReference>
<dbReference type="InterPro" id="IPR037066">
    <property type="entry name" value="Plug_dom_sf"/>
</dbReference>
<evidence type="ECO:0000256" key="4">
    <source>
        <dbReference type="ARBA" id="ARBA00022692"/>
    </source>
</evidence>